<accession>A0ABV2VZF7</accession>
<keyword evidence="3" id="KW-1185">Reference proteome</keyword>
<proteinExistence type="predicted"/>
<evidence type="ECO:0000313" key="2">
    <source>
        <dbReference type="EMBL" id="MEU0706281.1"/>
    </source>
</evidence>
<evidence type="ECO:0000313" key="3">
    <source>
        <dbReference type="Proteomes" id="UP001550378"/>
    </source>
</evidence>
<comment type="caution">
    <text evidence="2">The sequence shown here is derived from an EMBL/GenBank/DDBJ whole genome shotgun (WGS) entry which is preliminary data.</text>
</comment>
<evidence type="ECO:0000256" key="1">
    <source>
        <dbReference type="SAM" id="MobiDB-lite"/>
    </source>
</evidence>
<sequence>MNPTPPATVAVITAALDDYRMTTRPEERTPEGAARRVAEYLRSSGYAITPQPAARRPRRRRSAA</sequence>
<reference evidence="2 3" key="1">
    <citation type="submission" date="2024-06" db="EMBL/GenBank/DDBJ databases">
        <title>The Natural Products Discovery Center: Release of the First 8490 Sequenced Strains for Exploring Actinobacteria Biosynthetic Diversity.</title>
        <authorList>
            <person name="Kalkreuter E."/>
            <person name="Kautsar S.A."/>
            <person name="Yang D."/>
            <person name="Bader C.D."/>
            <person name="Teijaro C.N."/>
            <person name="Fluegel L."/>
            <person name="Davis C.M."/>
            <person name="Simpson J.R."/>
            <person name="Lauterbach L."/>
            <person name="Steele A.D."/>
            <person name="Gui C."/>
            <person name="Meng S."/>
            <person name="Li G."/>
            <person name="Viehrig K."/>
            <person name="Ye F."/>
            <person name="Su P."/>
            <person name="Kiefer A.F."/>
            <person name="Nichols A."/>
            <person name="Cepeda A.J."/>
            <person name="Yan W."/>
            <person name="Fan B."/>
            <person name="Jiang Y."/>
            <person name="Adhikari A."/>
            <person name="Zheng C.-J."/>
            <person name="Schuster L."/>
            <person name="Cowan T.M."/>
            <person name="Smanski M.J."/>
            <person name="Chevrette M.G."/>
            <person name="De Carvalho L.P.S."/>
            <person name="Shen B."/>
        </authorList>
    </citation>
    <scope>NUCLEOTIDE SEQUENCE [LARGE SCALE GENOMIC DNA]</scope>
    <source>
        <strain evidence="2 3">NPDC006337</strain>
    </source>
</reference>
<dbReference type="EMBL" id="JBEXZR010000002">
    <property type="protein sequence ID" value="MEU0706281.1"/>
    <property type="molecule type" value="Genomic_DNA"/>
</dbReference>
<name>A0ABV2VZF7_9ACTN</name>
<dbReference type="Proteomes" id="UP001550378">
    <property type="component" value="Unassembled WGS sequence"/>
</dbReference>
<gene>
    <name evidence="2" type="ORF">ABZ508_02730</name>
</gene>
<feature type="region of interest" description="Disordered" evidence="1">
    <location>
        <begin position="43"/>
        <end position="64"/>
    </location>
</feature>
<feature type="compositionally biased region" description="Basic residues" evidence="1">
    <location>
        <begin position="55"/>
        <end position="64"/>
    </location>
</feature>
<dbReference type="RefSeq" id="WP_359658191.1">
    <property type="nucleotide sequence ID" value="NZ_JBEXZP010000290.1"/>
</dbReference>
<protein>
    <submittedName>
        <fullName evidence="2">Uncharacterized protein</fullName>
    </submittedName>
</protein>
<organism evidence="2 3">
    <name type="scientific">Streptomyces lavendulocolor</name>
    <dbReference type="NCBI Taxonomy" id="67316"/>
    <lineage>
        <taxon>Bacteria</taxon>
        <taxon>Bacillati</taxon>
        <taxon>Actinomycetota</taxon>
        <taxon>Actinomycetes</taxon>
        <taxon>Kitasatosporales</taxon>
        <taxon>Streptomycetaceae</taxon>
        <taxon>Streptomyces</taxon>
    </lineage>
</organism>